<dbReference type="SMART" id="SM00052">
    <property type="entry name" value="EAL"/>
    <property type="match status" value="1"/>
</dbReference>
<dbReference type="SUPFAM" id="SSF141868">
    <property type="entry name" value="EAL domain-like"/>
    <property type="match status" value="1"/>
</dbReference>
<dbReference type="InterPro" id="IPR001633">
    <property type="entry name" value="EAL_dom"/>
</dbReference>
<dbReference type="PANTHER" id="PTHR33525:SF4">
    <property type="entry name" value="CYCLIC DI-GMP PHOSPHODIESTERASE CDGJ"/>
    <property type="match status" value="1"/>
</dbReference>
<dbReference type="InterPro" id="IPR035919">
    <property type="entry name" value="EAL_sf"/>
</dbReference>
<dbReference type="Pfam" id="PF00563">
    <property type="entry name" value="EAL"/>
    <property type="match status" value="1"/>
</dbReference>
<dbReference type="Pfam" id="PF08668">
    <property type="entry name" value="HDOD"/>
    <property type="match status" value="1"/>
</dbReference>
<sequence>MTTPSAAVGASTALIARQAIVNSEKSVIGYELFNRSRAPAEHTAASDVLLVFTAMTHAGTEDIMGDKLLFVNCTHESLAGGHLELLDPSKIVLEIQDLGHSASAEAHLRLPMLETLKQRGFKLSFGHFVLDSVYAGWLALANYIKLDLTVLPRDQWLVLIQYAQKHSTAQLIAAKMETVEQFELLQQMGIKLFQGFWFARPSVFEAKILAPRQTSLVELITLLRRQASTDELEEVLKKDAGLAFNLLRLINSASFGMQREVTSFRQAVLIMGLKKLFRWAALLLAATKYANTPPSLGQTAVVRGRLMELLAEEFLSEEEADMAFVTGIFSLLDLMLSIPTADALQLIHAPEPIRQALLHQVGPLADLLTLAKACENNNDSVFDEAAEKLGLTNQQINWAHLRALAWSDQVNG</sequence>
<reference evidence="2" key="1">
    <citation type="submission" date="2021-03" db="EMBL/GenBank/DDBJ databases">
        <title>Comamonas denitrificans.</title>
        <authorList>
            <person name="Finster K."/>
        </authorList>
    </citation>
    <scope>NUCLEOTIDE SEQUENCE</scope>
    <source>
        <strain evidence="2">MM2021_4</strain>
    </source>
</reference>
<dbReference type="SUPFAM" id="SSF109604">
    <property type="entry name" value="HD-domain/PDEase-like"/>
    <property type="match status" value="1"/>
</dbReference>
<comment type="caution">
    <text evidence="2">The sequence shown here is derived from an EMBL/GenBank/DDBJ whole genome shotgun (WGS) entry which is preliminary data.</text>
</comment>
<dbReference type="Gene3D" id="1.10.3210.10">
    <property type="entry name" value="Hypothetical protein af1432"/>
    <property type="match status" value="1"/>
</dbReference>
<dbReference type="PROSITE" id="PS51833">
    <property type="entry name" value="HDOD"/>
    <property type="match status" value="1"/>
</dbReference>
<dbReference type="PANTHER" id="PTHR33525">
    <property type="match status" value="1"/>
</dbReference>
<name>A0A939KCJ0_9BURK</name>
<dbReference type="InterPro" id="IPR014408">
    <property type="entry name" value="dGMP_Pdiesterase_EAL/HD-GYP"/>
</dbReference>
<dbReference type="EMBL" id="JAFNME010000001">
    <property type="protein sequence ID" value="MBO1248314.1"/>
    <property type="molecule type" value="Genomic_DNA"/>
</dbReference>
<dbReference type="AlphaFoldDB" id="A0A939KCJ0"/>
<evidence type="ECO:0000259" key="1">
    <source>
        <dbReference type="PROSITE" id="PS51833"/>
    </source>
</evidence>
<protein>
    <submittedName>
        <fullName evidence="2">HDOD domain-containing protein</fullName>
    </submittedName>
</protein>
<evidence type="ECO:0000313" key="3">
    <source>
        <dbReference type="Proteomes" id="UP000664731"/>
    </source>
</evidence>
<accession>A0A939KCJ0</accession>
<dbReference type="Gene3D" id="3.20.20.450">
    <property type="entry name" value="EAL domain"/>
    <property type="match status" value="1"/>
</dbReference>
<organism evidence="2 3">
    <name type="scientific">Comamonas denitrificans</name>
    <dbReference type="NCBI Taxonomy" id="117506"/>
    <lineage>
        <taxon>Bacteria</taxon>
        <taxon>Pseudomonadati</taxon>
        <taxon>Pseudomonadota</taxon>
        <taxon>Betaproteobacteria</taxon>
        <taxon>Burkholderiales</taxon>
        <taxon>Comamonadaceae</taxon>
        <taxon>Comamonas</taxon>
    </lineage>
</organism>
<dbReference type="RefSeq" id="WP_207573876.1">
    <property type="nucleotide sequence ID" value="NZ_JAFNME010000001.1"/>
</dbReference>
<keyword evidence="3" id="KW-1185">Reference proteome</keyword>
<dbReference type="InterPro" id="IPR013976">
    <property type="entry name" value="HDOD"/>
</dbReference>
<gene>
    <name evidence="2" type="ORF">J1777_00430</name>
</gene>
<proteinExistence type="predicted"/>
<feature type="domain" description="HDOD" evidence="1">
    <location>
        <begin position="209"/>
        <end position="395"/>
    </location>
</feature>
<dbReference type="InterPro" id="IPR052340">
    <property type="entry name" value="RNase_Y/CdgJ"/>
</dbReference>
<evidence type="ECO:0000313" key="2">
    <source>
        <dbReference type="EMBL" id="MBO1248314.1"/>
    </source>
</evidence>
<dbReference type="Proteomes" id="UP000664731">
    <property type="component" value="Unassembled WGS sequence"/>
</dbReference>
<dbReference type="PIRSF" id="PIRSF003180">
    <property type="entry name" value="DiGMPpdiest_YuxH"/>
    <property type="match status" value="1"/>
</dbReference>